<evidence type="ECO:0000256" key="5">
    <source>
        <dbReference type="ARBA" id="ARBA00023163"/>
    </source>
</evidence>
<dbReference type="OrthoDB" id="9811152at2"/>
<reference evidence="9" key="1">
    <citation type="submission" date="2019-07" db="EMBL/GenBank/DDBJ databases">
        <title>Arthrobacter KR32 sp. nov., isolated from mountain cheese made of cows milk.</title>
        <authorList>
            <person name="Flegler A."/>
        </authorList>
    </citation>
    <scope>NUCLEOTIDE SEQUENCE [LARGE SCALE GENOMIC DNA]</scope>
    <source>
        <strain evidence="9">KR32</strain>
    </source>
</reference>
<dbReference type="AlphaFoldDB" id="A0A7X1TN25"/>
<dbReference type="InterPro" id="IPR039425">
    <property type="entry name" value="RNA_pol_sigma-70-like"/>
</dbReference>
<dbReference type="NCBIfam" id="TIGR02937">
    <property type="entry name" value="sigma70-ECF"/>
    <property type="match status" value="1"/>
</dbReference>
<dbReference type="SUPFAM" id="SSF88946">
    <property type="entry name" value="Sigma2 domain of RNA polymerase sigma factors"/>
    <property type="match status" value="1"/>
</dbReference>
<keyword evidence="3" id="KW-0731">Sigma factor</keyword>
<dbReference type="Gene3D" id="1.10.10.10">
    <property type="entry name" value="Winged helix-like DNA-binding domain superfamily/Winged helix DNA-binding domain"/>
    <property type="match status" value="1"/>
</dbReference>
<evidence type="ECO:0000259" key="7">
    <source>
        <dbReference type="Pfam" id="PF04545"/>
    </source>
</evidence>
<name>A0A7X1TN25_9MICC</name>
<dbReference type="SUPFAM" id="SSF88659">
    <property type="entry name" value="Sigma3 and sigma4 domains of RNA polymerase sigma factors"/>
    <property type="match status" value="1"/>
</dbReference>
<organism evidence="8 9">
    <name type="scientific">Arthrobacter bussei</name>
    <dbReference type="NCBI Taxonomy" id="2594179"/>
    <lineage>
        <taxon>Bacteria</taxon>
        <taxon>Bacillati</taxon>
        <taxon>Actinomycetota</taxon>
        <taxon>Actinomycetes</taxon>
        <taxon>Micrococcales</taxon>
        <taxon>Micrococcaceae</taxon>
        <taxon>Arthrobacter</taxon>
    </lineage>
</organism>
<dbReference type="Pfam" id="PF04545">
    <property type="entry name" value="Sigma70_r4"/>
    <property type="match status" value="1"/>
</dbReference>
<dbReference type="InterPro" id="IPR013324">
    <property type="entry name" value="RNA_pol_sigma_r3/r4-like"/>
</dbReference>
<dbReference type="EMBL" id="VJXX01000001">
    <property type="protein sequence ID" value="MPY10178.1"/>
    <property type="molecule type" value="Genomic_DNA"/>
</dbReference>
<dbReference type="GO" id="GO:0006352">
    <property type="term" value="P:DNA-templated transcription initiation"/>
    <property type="evidence" value="ECO:0007669"/>
    <property type="project" value="InterPro"/>
</dbReference>
<dbReference type="InterPro" id="IPR014284">
    <property type="entry name" value="RNA_pol_sigma-70_dom"/>
</dbReference>
<accession>A0A7X1TN25</accession>
<evidence type="ECO:0000256" key="3">
    <source>
        <dbReference type="ARBA" id="ARBA00023082"/>
    </source>
</evidence>
<comment type="similarity">
    <text evidence="1">Belongs to the sigma-70 factor family. ECF subfamily.</text>
</comment>
<dbReference type="InterPro" id="IPR007627">
    <property type="entry name" value="RNA_pol_sigma70_r2"/>
</dbReference>
<evidence type="ECO:0000313" key="8">
    <source>
        <dbReference type="EMBL" id="MPY10178.1"/>
    </source>
</evidence>
<evidence type="ECO:0000256" key="2">
    <source>
        <dbReference type="ARBA" id="ARBA00023015"/>
    </source>
</evidence>
<protein>
    <submittedName>
        <fullName evidence="8">Sigma-70 family RNA polymerase sigma factor</fullName>
    </submittedName>
</protein>
<keyword evidence="9" id="KW-1185">Reference proteome</keyword>
<dbReference type="RefSeq" id="WP_152812883.1">
    <property type="nucleotide sequence ID" value="NZ_VJXX01000001.1"/>
</dbReference>
<feature type="domain" description="RNA polymerase sigma-70 region 2" evidence="6">
    <location>
        <begin position="25"/>
        <end position="93"/>
    </location>
</feature>
<dbReference type="PANTHER" id="PTHR43133:SF62">
    <property type="entry name" value="RNA POLYMERASE SIGMA FACTOR SIGZ"/>
    <property type="match status" value="1"/>
</dbReference>
<keyword evidence="4" id="KW-0238">DNA-binding</keyword>
<dbReference type="Pfam" id="PF04542">
    <property type="entry name" value="Sigma70_r2"/>
    <property type="match status" value="1"/>
</dbReference>
<evidence type="ECO:0000259" key="6">
    <source>
        <dbReference type="Pfam" id="PF04542"/>
    </source>
</evidence>
<proteinExistence type="inferred from homology"/>
<evidence type="ECO:0000256" key="4">
    <source>
        <dbReference type="ARBA" id="ARBA00023125"/>
    </source>
</evidence>
<evidence type="ECO:0000313" key="9">
    <source>
        <dbReference type="Proteomes" id="UP000326464"/>
    </source>
</evidence>
<dbReference type="InterPro" id="IPR036388">
    <property type="entry name" value="WH-like_DNA-bd_sf"/>
</dbReference>
<comment type="caution">
    <text evidence="8">The sequence shown here is derived from an EMBL/GenBank/DDBJ whole genome shotgun (WGS) entry which is preliminary data.</text>
</comment>
<sequence>MLGTTARRADSIRDDAGTFDVREAFDEHGRGLYAFAYNSTRDGGMAEECVQETFVRAWRARASYRPDRGSERTWLFAIARNVVIDQLRARQRRPTPVTDDHLQASATVVSETGPADDRIVLYGGLARLSREHREVIVAVQLQGMTYLQLERHTGVPAATLRTRMFYGLRALKEALREEEEQ</sequence>
<dbReference type="Proteomes" id="UP000326464">
    <property type="component" value="Unassembled WGS sequence"/>
</dbReference>
<keyword evidence="5" id="KW-0804">Transcription</keyword>
<keyword evidence="2" id="KW-0805">Transcription regulation</keyword>
<dbReference type="Gene3D" id="1.10.1740.10">
    <property type="match status" value="1"/>
</dbReference>
<dbReference type="GO" id="GO:0003677">
    <property type="term" value="F:DNA binding"/>
    <property type="evidence" value="ECO:0007669"/>
    <property type="project" value="UniProtKB-KW"/>
</dbReference>
<evidence type="ECO:0000256" key="1">
    <source>
        <dbReference type="ARBA" id="ARBA00010641"/>
    </source>
</evidence>
<dbReference type="InterPro" id="IPR013325">
    <property type="entry name" value="RNA_pol_sigma_r2"/>
</dbReference>
<gene>
    <name evidence="8" type="ORF">FNH21_05500</name>
</gene>
<feature type="domain" description="RNA polymerase sigma-70 region 4" evidence="7">
    <location>
        <begin position="125"/>
        <end position="173"/>
    </location>
</feature>
<dbReference type="GO" id="GO:0016987">
    <property type="term" value="F:sigma factor activity"/>
    <property type="evidence" value="ECO:0007669"/>
    <property type="project" value="UniProtKB-KW"/>
</dbReference>
<dbReference type="PANTHER" id="PTHR43133">
    <property type="entry name" value="RNA POLYMERASE ECF-TYPE SIGMA FACTO"/>
    <property type="match status" value="1"/>
</dbReference>
<dbReference type="InterPro" id="IPR007630">
    <property type="entry name" value="RNA_pol_sigma70_r4"/>
</dbReference>